<gene>
    <name evidence="5" type="ORF">EVG20_g4871</name>
</gene>
<evidence type="ECO:0000256" key="3">
    <source>
        <dbReference type="ARBA" id="ARBA00023002"/>
    </source>
</evidence>
<dbReference type="Proteomes" id="UP000298327">
    <property type="component" value="Unassembled WGS sequence"/>
</dbReference>
<dbReference type="InterPro" id="IPR036291">
    <property type="entry name" value="NAD(P)-bd_dom_sf"/>
</dbReference>
<dbReference type="STRING" id="205917.A0A4Y9YWX4"/>
<dbReference type="OrthoDB" id="191139at2759"/>
<dbReference type="SUPFAM" id="SSF51735">
    <property type="entry name" value="NAD(P)-binding Rossmann-fold domains"/>
    <property type="match status" value="1"/>
</dbReference>
<dbReference type="PRINTS" id="PR00080">
    <property type="entry name" value="SDRFAMILY"/>
</dbReference>
<protein>
    <recommendedName>
        <fullName evidence="7">NAD(P)-binding protein</fullName>
    </recommendedName>
</protein>
<organism evidence="5 6">
    <name type="scientific">Dentipellis fragilis</name>
    <dbReference type="NCBI Taxonomy" id="205917"/>
    <lineage>
        <taxon>Eukaryota</taxon>
        <taxon>Fungi</taxon>
        <taxon>Dikarya</taxon>
        <taxon>Basidiomycota</taxon>
        <taxon>Agaricomycotina</taxon>
        <taxon>Agaricomycetes</taxon>
        <taxon>Russulales</taxon>
        <taxon>Hericiaceae</taxon>
        <taxon>Dentipellis</taxon>
    </lineage>
</organism>
<proteinExistence type="inferred from homology"/>
<dbReference type="InterPro" id="IPR020904">
    <property type="entry name" value="Sc_DH/Rdtase_CS"/>
</dbReference>
<dbReference type="Pfam" id="PF00106">
    <property type="entry name" value="adh_short"/>
    <property type="match status" value="1"/>
</dbReference>
<evidence type="ECO:0000256" key="1">
    <source>
        <dbReference type="ARBA" id="ARBA00006484"/>
    </source>
</evidence>
<dbReference type="PROSITE" id="PS00061">
    <property type="entry name" value="ADH_SHORT"/>
    <property type="match status" value="1"/>
</dbReference>
<dbReference type="PANTHER" id="PTHR24320:SF282">
    <property type="entry name" value="WW DOMAIN-CONTAINING OXIDOREDUCTASE"/>
    <property type="match status" value="1"/>
</dbReference>
<evidence type="ECO:0008006" key="7">
    <source>
        <dbReference type="Google" id="ProtNLM"/>
    </source>
</evidence>
<dbReference type="PANTHER" id="PTHR24320">
    <property type="entry name" value="RETINOL DEHYDROGENASE"/>
    <property type="match status" value="1"/>
</dbReference>
<keyword evidence="3" id="KW-0560">Oxidoreductase</keyword>
<dbReference type="InterPro" id="IPR002347">
    <property type="entry name" value="SDR_fam"/>
</dbReference>
<dbReference type="PRINTS" id="PR00081">
    <property type="entry name" value="GDHRDH"/>
</dbReference>
<comment type="caution">
    <text evidence="5">The sequence shown here is derived from an EMBL/GenBank/DDBJ whole genome shotgun (WGS) entry which is preliminary data.</text>
</comment>
<comment type="similarity">
    <text evidence="1 4">Belongs to the short-chain dehydrogenases/reductases (SDR) family.</text>
</comment>
<dbReference type="Gene3D" id="3.40.50.720">
    <property type="entry name" value="NAD(P)-binding Rossmann-like Domain"/>
    <property type="match status" value="1"/>
</dbReference>
<keyword evidence="6" id="KW-1185">Reference proteome</keyword>
<accession>A0A4Y9YWX4</accession>
<keyword evidence="2" id="KW-0521">NADP</keyword>
<dbReference type="AlphaFoldDB" id="A0A4Y9YWX4"/>
<evidence type="ECO:0000256" key="4">
    <source>
        <dbReference type="RuleBase" id="RU000363"/>
    </source>
</evidence>
<dbReference type="EMBL" id="SEOQ01000267">
    <property type="protein sequence ID" value="TFY66218.1"/>
    <property type="molecule type" value="Genomic_DNA"/>
</dbReference>
<evidence type="ECO:0000313" key="6">
    <source>
        <dbReference type="Proteomes" id="UP000298327"/>
    </source>
</evidence>
<evidence type="ECO:0000313" key="5">
    <source>
        <dbReference type="EMBL" id="TFY66218.1"/>
    </source>
</evidence>
<reference evidence="5 6" key="1">
    <citation type="submission" date="2019-02" db="EMBL/GenBank/DDBJ databases">
        <title>Genome sequencing of the rare red list fungi Dentipellis fragilis.</title>
        <authorList>
            <person name="Buettner E."/>
            <person name="Kellner H."/>
        </authorList>
    </citation>
    <scope>NUCLEOTIDE SEQUENCE [LARGE SCALE GENOMIC DNA]</scope>
    <source>
        <strain evidence="5 6">DSM 105465</strain>
    </source>
</reference>
<sequence>MGQPTVSNLGFCLFLSPAPEVRTNGVSQATCRYRSCLPTFEPPLPIPPTPVNCSLNSTRIVTSMGNYLSHTLSESIFRWDWVDQSFPPKARWAAVDMPDMGGKVVILPAATVESGRRVCQGALQSLTWLTKLQCLIWWVGLQELLKKNAKVYMASRSKERCLKAIEDIKAETGKEALFIKLQLDLSDLASVKQAAEEFLSKEKELDILINNGGLMGDPHDVLTAQGYDMQFGSNTLGTFYFTTLVRVISTSSASHMFVNTIEFDTLKDSKKRRKTEINLQYSQSKLGVTLFSKELARRVGADGIVSFATNPGMIATNIGRNLTYIQGKLLSWLGKSASQGAITHLWAATSPDAGAPNGAYVIPFARLGNASPAAEDPKLASDLWAWMDEQVAAFEQSIDILCFDEVSYRYIDLLKPLANVADRLHSFQRALCTTITMSKEIAL</sequence>
<dbReference type="GO" id="GO:0016491">
    <property type="term" value="F:oxidoreductase activity"/>
    <property type="evidence" value="ECO:0007669"/>
    <property type="project" value="UniProtKB-KW"/>
</dbReference>
<name>A0A4Y9YWX4_9AGAM</name>
<evidence type="ECO:0000256" key="2">
    <source>
        <dbReference type="ARBA" id="ARBA00022857"/>
    </source>
</evidence>